<gene>
    <name evidence="2" type="ORF">Sv326_0966</name>
</gene>
<dbReference type="KEGG" id="flt:Sv326_0966"/>
<dbReference type="InterPro" id="IPR002934">
    <property type="entry name" value="Polymerase_NTP_transf_dom"/>
</dbReference>
<organism evidence="2 3">
    <name type="scientific">Fermentimicrarchaeum limneticum</name>
    <dbReference type="NCBI Taxonomy" id="2795018"/>
    <lineage>
        <taxon>Archaea</taxon>
        <taxon>Candidatus Micrarchaeota</taxon>
        <taxon>Candidatus Fermentimicrarchaeales</taxon>
        <taxon>Candidatus Fermentimicrarchaeaceae</taxon>
        <taxon>Candidatus Fermentimicrarchaeum</taxon>
    </lineage>
</organism>
<reference evidence="3" key="1">
    <citation type="submission" date="2020-07" db="EMBL/GenBank/DDBJ databases">
        <title>Metabolic diversity and evolutionary history of the archaeal phylum ###Micrarchaeota### uncovered from a freshwater lake metagenome.</title>
        <authorList>
            <person name="Kadnikov V.V."/>
            <person name="Savvichev A.S."/>
            <person name="Mardanov A.V."/>
            <person name="Beletsky A.V."/>
            <person name="Chupakov A.V."/>
            <person name="Kokryatskaya N.M."/>
            <person name="Pimenov N.V."/>
            <person name="Ravin N.V."/>
        </authorList>
    </citation>
    <scope>NUCLEOTIDE SEQUENCE [LARGE SCALE GENOMIC DNA]</scope>
</reference>
<evidence type="ECO:0000313" key="3">
    <source>
        <dbReference type="Proteomes" id="UP000510821"/>
    </source>
</evidence>
<dbReference type="EMBL" id="CP058998">
    <property type="protein sequence ID" value="QLJ53141.1"/>
    <property type="molecule type" value="Genomic_DNA"/>
</dbReference>
<feature type="domain" description="Polymerase nucleotidyl transferase" evidence="1">
    <location>
        <begin position="91"/>
        <end position="165"/>
    </location>
</feature>
<accession>A0A7D6BT89</accession>
<proteinExistence type="predicted"/>
<dbReference type="AlphaFoldDB" id="A0A7D6BT89"/>
<dbReference type="GO" id="GO:0016779">
    <property type="term" value="F:nucleotidyltransferase activity"/>
    <property type="evidence" value="ECO:0007669"/>
    <property type="project" value="InterPro"/>
</dbReference>
<dbReference type="InterPro" id="IPR043519">
    <property type="entry name" value="NT_sf"/>
</dbReference>
<sequence>MHNSSMQKISTAKKAEQVLNEEITSSIKKALKDAHFKETEPGTRFAEEPTKRRMKQIGRAEVFKSTEYPEFIGREGTKEEKQVNAKLLKTLEKIAKELESQLGDEFIAISLYGSYAKGYAGKVSDADVMLLLRSVHGDKLWKAYNTTNKLVGGTVDWKVHADFHWLADAKRHIHAVREENGMIIGDMDAAKHVFIFFTGKTFGRGIEGARKELVEELAKSPHGELIWEDVMSFHMVAVVGLLQKGFYIREDEAPEKLGVTVEDFREILQARKKFSLPSFEEMKKKYEVT</sequence>
<dbReference type="CDD" id="cd05403">
    <property type="entry name" value="NT_KNTase_like"/>
    <property type="match status" value="1"/>
</dbReference>
<dbReference type="Gene3D" id="3.30.460.10">
    <property type="entry name" value="Beta Polymerase, domain 2"/>
    <property type="match status" value="1"/>
</dbReference>
<name>A0A7D6BT89_FERL1</name>
<evidence type="ECO:0000259" key="1">
    <source>
        <dbReference type="Pfam" id="PF01909"/>
    </source>
</evidence>
<evidence type="ECO:0000313" key="2">
    <source>
        <dbReference type="EMBL" id="QLJ53141.1"/>
    </source>
</evidence>
<dbReference type="Pfam" id="PF01909">
    <property type="entry name" value="NTP_transf_2"/>
    <property type="match status" value="1"/>
</dbReference>
<dbReference type="SUPFAM" id="SSF81301">
    <property type="entry name" value="Nucleotidyltransferase"/>
    <property type="match status" value="1"/>
</dbReference>
<dbReference type="Proteomes" id="UP000510821">
    <property type="component" value="Chromosome"/>
</dbReference>
<protein>
    <recommendedName>
        <fullName evidence="1">Polymerase nucleotidyl transferase domain-containing protein</fullName>
    </recommendedName>
</protein>